<comment type="catalytic activity">
    <reaction evidence="8">
        <text>a 1,2-diacyl-sn-glycero-3-phospho-(1D-myo-inositol)(in) = a 1,2-diacyl-sn-glycero-3-phospho-(1D-myo-inositol)(out)</text>
        <dbReference type="Rhea" id="RHEA:38691"/>
        <dbReference type="ChEBI" id="CHEBI:57880"/>
    </reaction>
</comment>
<evidence type="ECO:0000256" key="5">
    <source>
        <dbReference type="ARBA" id="ARBA00023136"/>
    </source>
</evidence>
<name>A0A2B4S8Q4_STYPI</name>
<dbReference type="GO" id="GO:0012505">
    <property type="term" value="C:endomembrane system"/>
    <property type="evidence" value="ECO:0007669"/>
    <property type="project" value="TreeGrafter"/>
</dbReference>
<reference evidence="16" key="1">
    <citation type="journal article" date="2017" name="bioRxiv">
        <title>Comparative analysis of the genomes of Stylophora pistillata and Acropora digitifera provides evidence for extensive differences between species of corals.</title>
        <authorList>
            <person name="Voolstra C.R."/>
            <person name="Li Y."/>
            <person name="Liew Y.J."/>
            <person name="Baumgarten S."/>
            <person name="Zoccola D."/>
            <person name="Flot J.-F."/>
            <person name="Tambutte S."/>
            <person name="Allemand D."/>
            <person name="Aranda M."/>
        </authorList>
    </citation>
    <scope>NUCLEOTIDE SEQUENCE [LARGE SCALE GENOMIC DNA]</scope>
</reference>
<dbReference type="GO" id="GO:0016020">
    <property type="term" value="C:membrane"/>
    <property type="evidence" value="ECO:0007669"/>
    <property type="project" value="UniProtKB-SubCell"/>
</dbReference>
<comment type="catalytic activity">
    <reaction evidence="9">
        <text>6-(alpha-D-glucosaminyl)-(1-octadecanoyl,2-(9Z)-octadecenoyl-sn-glycero-3-phospho)-1D-myo-inositol(in) = 6-(alpha-D-glucosaminyl)-(1-octadecanoyl,2-(9Z)-octadecenoyl-sn-glycero-3-phospho)-1D-myo-inositol(out)</text>
        <dbReference type="Rhea" id="RHEA:71495"/>
        <dbReference type="ChEBI" id="CHEBI:190691"/>
    </reaction>
</comment>
<evidence type="ECO:0000256" key="12">
    <source>
        <dbReference type="ARBA" id="ARBA00043155"/>
    </source>
</evidence>
<dbReference type="OrthoDB" id="378564at2759"/>
<keyword evidence="16" id="KW-1185">Reference proteome</keyword>
<evidence type="ECO:0000256" key="7">
    <source>
        <dbReference type="ARBA" id="ARBA00024631"/>
    </source>
</evidence>
<keyword evidence="5" id="KW-0472">Membrane</keyword>
<dbReference type="PANTHER" id="PTHR21347:SF0">
    <property type="entry name" value="LIPID SCRAMBLASE CLPTM1L"/>
    <property type="match status" value="1"/>
</dbReference>
<evidence type="ECO:0000313" key="16">
    <source>
        <dbReference type="Proteomes" id="UP000225706"/>
    </source>
</evidence>
<evidence type="ECO:0000256" key="11">
    <source>
        <dbReference type="ARBA" id="ARBA00042320"/>
    </source>
</evidence>
<evidence type="ECO:0000256" key="2">
    <source>
        <dbReference type="ARBA" id="ARBA00009310"/>
    </source>
</evidence>
<dbReference type="InterPro" id="IPR008429">
    <property type="entry name" value="CLPTM1"/>
</dbReference>
<comment type="catalytic activity">
    <reaction evidence="7">
        <text>a 1,2-diacyl-sn-glycero-3-phosphocholine(in) = a 1,2-diacyl-sn-glycero-3-phosphocholine(out)</text>
        <dbReference type="Rhea" id="RHEA:38571"/>
        <dbReference type="ChEBI" id="CHEBI:57643"/>
    </reaction>
</comment>
<comment type="catalytic activity">
    <reaction evidence="14">
        <text>a 6-(alpha-D-glucosaminyl)-1-(1,2-diacyl-sn-glycero-3-phospho)-1D-myo-inositol(in) = a 6-(alpha-D-glucosaminyl)-1-(1,2-diacyl-sn-glycero-3-phospho)-1D-myo-inositol(out)</text>
        <dbReference type="Rhea" id="RHEA:71491"/>
        <dbReference type="ChEBI" id="CHEBI:57997"/>
    </reaction>
</comment>
<dbReference type="PANTHER" id="PTHR21347">
    <property type="entry name" value="CLEFT LIP AND PALATE ASSOCIATED TRANSMEMBRANE PROTEIN-RELATED"/>
    <property type="match status" value="1"/>
</dbReference>
<proteinExistence type="inferred from homology"/>
<dbReference type="STRING" id="50429.A0A2B4S8Q4"/>
<comment type="caution">
    <text evidence="15">The sequence shown here is derived from an EMBL/GenBank/DDBJ whole genome shotgun (WGS) entry which is preliminary data.</text>
</comment>
<protein>
    <recommendedName>
        <fullName evidence="10">Lipid scramblase CLPTM1L</fullName>
    </recommendedName>
    <alternativeName>
        <fullName evidence="12">Cisplatin resistance-related protein 9</fullName>
    </alternativeName>
    <alternativeName>
        <fullName evidence="11">Cleft lip and palate transmembrane protein 1-like protein</fullName>
    </alternativeName>
</protein>
<organism evidence="15 16">
    <name type="scientific">Stylophora pistillata</name>
    <name type="common">Smooth cauliflower coral</name>
    <dbReference type="NCBI Taxonomy" id="50429"/>
    <lineage>
        <taxon>Eukaryota</taxon>
        <taxon>Metazoa</taxon>
        <taxon>Cnidaria</taxon>
        <taxon>Anthozoa</taxon>
        <taxon>Hexacorallia</taxon>
        <taxon>Scleractinia</taxon>
        <taxon>Astrocoeniina</taxon>
        <taxon>Pocilloporidae</taxon>
        <taxon>Stylophora</taxon>
    </lineage>
</organism>
<evidence type="ECO:0000256" key="4">
    <source>
        <dbReference type="ARBA" id="ARBA00022989"/>
    </source>
</evidence>
<dbReference type="Proteomes" id="UP000225706">
    <property type="component" value="Unassembled WGS sequence"/>
</dbReference>
<evidence type="ECO:0000256" key="3">
    <source>
        <dbReference type="ARBA" id="ARBA00022692"/>
    </source>
</evidence>
<keyword evidence="3 15" id="KW-0812">Transmembrane</keyword>
<dbReference type="EMBL" id="LSMT01000163">
    <property type="protein sequence ID" value="PFX24958.1"/>
    <property type="molecule type" value="Genomic_DNA"/>
</dbReference>
<evidence type="ECO:0000256" key="10">
    <source>
        <dbReference type="ARBA" id="ARBA00040905"/>
    </source>
</evidence>
<accession>A0A2B4S8Q4</accession>
<evidence type="ECO:0000256" key="14">
    <source>
        <dbReference type="ARBA" id="ARBA00093208"/>
    </source>
</evidence>
<comment type="subcellular location">
    <subcellularLocation>
        <location evidence="1">Membrane</location>
        <topology evidence="1">Multi-pass membrane protein</topology>
    </subcellularLocation>
</comment>
<comment type="catalytic activity">
    <reaction evidence="6">
        <text>a 1,2-diacyl-sn-glycero-3-phosphoethanolamine(in) = a 1,2-diacyl-sn-glycero-3-phosphoethanolamine(out)</text>
        <dbReference type="Rhea" id="RHEA:38895"/>
        <dbReference type="ChEBI" id="CHEBI:64612"/>
    </reaction>
</comment>
<comment type="similarity">
    <text evidence="2">Belongs to the CLPTM1 family.</text>
</comment>
<evidence type="ECO:0000256" key="8">
    <source>
        <dbReference type="ARBA" id="ARBA00035895"/>
    </source>
</evidence>
<comment type="function">
    <text evidence="13">Scramblase that mediates the translocation of glucosaminylphosphatidylinositol (alpha-D-GlcN-(1-6)-(1,2-diacyl-sn-glycero-3-phospho)-1D-myo-inositol, GlcN-PI) across the endoplasmic reticulum (ER) membrane, from the cytosolic leaflet to the luminal leaflet of the ER membrane, where it participates in the biosynthesis of glycosylphosphatidylinositol (GPI). GPI is a lipid glycoconjugate involved in post-translational modification of proteins. Can also translocate 1,2-diacyl-sn-glycero-3-phospho-(1D-myo-inositol) (phosphatidylinositol or PI), as well as several other phospholipids (1,2-diacyl-sn-glycero-3-phosphocholine, 1,2-diacyl-sn-glycero-3-phosphoethanolamine), and N-acetylglucosaminylphosphatidylinositol (GlcNAc-PI) in vitro.</text>
</comment>
<sequence length="120" mass="13627">MSFVTTVVLILFGLYIANSFYVIYHLFHIPSCQGGSRKCLQPHGIIDKELEISIYTSLEENIQNINKRNSNFLWKSDNFSVSNQFTVSINASIPNETRNNGSLYAHIFVYQVGASPFKSE</sequence>
<keyword evidence="4" id="KW-1133">Transmembrane helix</keyword>
<dbReference type="AlphaFoldDB" id="A0A2B4S8Q4"/>
<evidence type="ECO:0000256" key="9">
    <source>
        <dbReference type="ARBA" id="ARBA00036810"/>
    </source>
</evidence>
<evidence type="ECO:0000256" key="13">
    <source>
        <dbReference type="ARBA" id="ARBA00045827"/>
    </source>
</evidence>
<dbReference type="Pfam" id="PF05602">
    <property type="entry name" value="CLPTM1"/>
    <property type="match status" value="1"/>
</dbReference>
<evidence type="ECO:0000313" key="15">
    <source>
        <dbReference type="EMBL" id="PFX24958.1"/>
    </source>
</evidence>
<gene>
    <name evidence="15" type="primary">CLPTM1L</name>
    <name evidence="15" type="ORF">AWC38_SpisGene10443</name>
</gene>
<evidence type="ECO:0000256" key="1">
    <source>
        <dbReference type="ARBA" id="ARBA00004141"/>
    </source>
</evidence>
<evidence type="ECO:0000256" key="6">
    <source>
        <dbReference type="ARBA" id="ARBA00024615"/>
    </source>
</evidence>